<dbReference type="PANTHER" id="PTHR45708">
    <property type="entry name" value="ENDOCHITINASE"/>
    <property type="match status" value="1"/>
</dbReference>
<dbReference type="InterPro" id="IPR001223">
    <property type="entry name" value="Glyco_hydro18_cat"/>
</dbReference>
<dbReference type="GO" id="GO:0008061">
    <property type="term" value="F:chitin binding"/>
    <property type="evidence" value="ECO:0007669"/>
    <property type="project" value="InterPro"/>
</dbReference>
<evidence type="ECO:0000256" key="1">
    <source>
        <dbReference type="ARBA" id="ARBA00022801"/>
    </source>
</evidence>
<dbReference type="CDD" id="cd00598">
    <property type="entry name" value="GH18_chitinase-like"/>
    <property type="match status" value="1"/>
</dbReference>
<keyword evidence="2" id="KW-0326">Glycosidase</keyword>
<comment type="caution">
    <text evidence="4">The sequence shown here is derived from an EMBL/GenBank/DDBJ whole genome shotgun (WGS) entry which is preliminary data.</text>
</comment>
<dbReference type="InterPro" id="IPR050542">
    <property type="entry name" value="Glycosyl_Hydrlase18_Chitinase"/>
</dbReference>
<dbReference type="SUPFAM" id="SSF51445">
    <property type="entry name" value="(Trans)glycosidases"/>
    <property type="match status" value="1"/>
</dbReference>
<evidence type="ECO:0000259" key="3">
    <source>
        <dbReference type="PROSITE" id="PS51910"/>
    </source>
</evidence>
<reference evidence="4 5" key="1">
    <citation type="submission" date="2019-04" db="EMBL/GenBank/DDBJ databases">
        <authorList>
            <person name="Hwang J.C."/>
        </authorList>
    </citation>
    <scope>NUCLEOTIDE SEQUENCE [LARGE SCALE GENOMIC DNA]</scope>
    <source>
        <strain evidence="4 5">IMCC35001</strain>
    </source>
</reference>
<organism evidence="4 5">
    <name type="scientific">Ferrimonas sediminicola</name>
    <dbReference type="NCBI Taxonomy" id="2569538"/>
    <lineage>
        <taxon>Bacteria</taxon>
        <taxon>Pseudomonadati</taxon>
        <taxon>Pseudomonadota</taxon>
        <taxon>Gammaproteobacteria</taxon>
        <taxon>Alteromonadales</taxon>
        <taxon>Ferrimonadaceae</taxon>
        <taxon>Ferrimonas</taxon>
    </lineage>
</organism>
<gene>
    <name evidence="4" type="ORF">FCL40_14690</name>
</gene>
<dbReference type="OrthoDB" id="9775889at2"/>
<dbReference type="GO" id="GO:0005975">
    <property type="term" value="P:carbohydrate metabolic process"/>
    <property type="evidence" value="ECO:0007669"/>
    <property type="project" value="InterPro"/>
</dbReference>
<accession>A0A4U1BC14</accession>
<dbReference type="AlphaFoldDB" id="A0A4U1BC14"/>
<keyword evidence="5" id="KW-1185">Reference proteome</keyword>
<proteinExistence type="predicted"/>
<dbReference type="PROSITE" id="PS51910">
    <property type="entry name" value="GH18_2"/>
    <property type="match status" value="1"/>
</dbReference>
<dbReference type="Proteomes" id="UP000305674">
    <property type="component" value="Unassembled WGS sequence"/>
</dbReference>
<name>A0A4U1BC14_9GAMM</name>
<protein>
    <recommendedName>
        <fullName evidence="3">GH18 domain-containing protein</fullName>
    </recommendedName>
</protein>
<dbReference type="SMART" id="SM00636">
    <property type="entry name" value="Glyco_18"/>
    <property type="match status" value="1"/>
</dbReference>
<keyword evidence="1" id="KW-0378">Hydrolase</keyword>
<evidence type="ECO:0000313" key="5">
    <source>
        <dbReference type="Proteomes" id="UP000305674"/>
    </source>
</evidence>
<feature type="domain" description="GH18" evidence="3">
    <location>
        <begin position="16"/>
        <end position="302"/>
    </location>
</feature>
<dbReference type="Gene3D" id="3.20.20.80">
    <property type="entry name" value="Glycosidases"/>
    <property type="match status" value="1"/>
</dbReference>
<sequence length="306" mass="33735">MECPQPQHKEADMPQPKLVSYFAGGPLPLHRALDRPYTHLILAYLTSNEQSPFTLALSADLAAQATPPRFDAEINRAVRRLQQQGVKVMVSFGGPAMTTSAYRQLAGQESYLAYILAQFVVANELDGIDIHWEDAAAFIGQGGYDGVEFLTQLTRALRRELPGDRYLIAHSPQPPYLQEGYAMSGYLKVLQAAGSAIDLVTIQFYNNRPWSGDPLRIVESYQRYCQLPGMNTDKAILGLPIARHNALSTSFIPLDAIVRRIIGPLTRCGGLGGLMGWEFSGDHDGQWSHSIGEALAQALANQPRER</sequence>
<evidence type="ECO:0000256" key="2">
    <source>
        <dbReference type="ARBA" id="ARBA00023295"/>
    </source>
</evidence>
<dbReference type="PANTHER" id="PTHR45708:SF49">
    <property type="entry name" value="ENDOCHITINASE"/>
    <property type="match status" value="1"/>
</dbReference>
<dbReference type="GO" id="GO:0016798">
    <property type="term" value="F:hydrolase activity, acting on glycosyl bonds"/>
    <property type="evidence" value="ECO:0007669"/>
    <property type="project" value="UniProtKB-KW"/>
</dbReference>
<dbReference type="InterPro" id="IPR017853">
    <property type="entry name" value="GH"/>
</dbReference>
<dbReference type="EMBL" id="SWCI01000011">
    <property type="protein sequence ID" value="TKB47983.1"/>
    <property type="molecule type" value="Genomic_DNA"/>
</dbReference>
<dbReference type="InterPro" id="IPR011583">
    <property type="entry name" value="Chitinase_II/V-like_cat"/>
</dbReference>
<dbReference type="Pfam" id="PF00704">
    <property type="entry name" value="Glyco_hydro_18"/>
    <property type="match status" value="1"/>
</dbReference>
<evidence type="ECO:0000313" key="4">
    <source>
        <dbReference type="EMBL" id="TKB47983.1"/>
    </source>
</evidence>